<reference evidence="5" key="1">
    <citation type="journal article" date="2023" name="Mol. Biol. Evol.">
        <title>Third-Generation Sequencing Reveals the Adaptive Role of the Epigenome in Three Deep-Sea Polychaetes.</title>
        <authorList>
            <person name="Perez M."/>
            <person name="Aroh O."/>
            <person name="Sun Y."/>
            <person name="Lan Y."/>
            <person name="Juniper S.K."/>
            <person name="Young C.R."/>
            <person name="Angers B."/>
            <person name="Qian P.Y."/>
        </authorList>
    </citation>
    <scope>NUCLEOTIDE SEQUENCE</scope>
    <source>
        <strain evidence="5">P08H-3</strain>
    </source>
</reference>
<comment type="similarity">
    <text evidence="3">Belongs to the COMM domain-containing protein 6 family.</text>
</comment>
<dbReference type="PROSITE" id="PS51269">
    <property type="entry name" value="COMM"/>
    <property type="match status" value="1"/>
</dbReference>
<dbReference type="Pfam" id="PF07258">
    <property type="entry name" value="COMM_domain"/>
    <property type="match status" value="1"/>
</dbReference>
<comment type="caution">
    <text evidence="5">The sequence shown here is derived from an EMBL/GenBank/DDBJ whole genome shotgun (WGS) entry which is preliminary data.</text>
</comment>
<dbReference type="InterPro" id="IPR017920">
    <property type="entry name" value="COMM"/>
</dbReference>
<evidence type="ECO:0000313" key="5">
    <source>
        <dbReference type="EMBL" id="KAK2166526.1"/>
    </source>
</evidence>
<protein>
    <recommendedName>
        <fullName evidence="1">COMM domain-containing protein 6</fullName>
    </recommendedName>
</protein>
<evidence type="ECO:0000256" key="1">
    <source>
        <dbReference type="ARBA" id="ARBA00039908"/>
    </source>
</evidence>
<name>A0AAD9NFM4_9ANNE</name>
<sequence length="80" mass="8844">MEEDVVSLLQIGRLIDVQWTLGVAVSSNTCKNINSPFVAMAVKVQDSSGKVVSKSFELSLMEFQSFSRQMKDIATVLETM</sequence>
<keyword evidence="6" id="KW-1185">Reference proteome</keyword>
<comment type="function">
    <text evidence="2">Scaffold protein in the commander complex that is essential for endosomal recycling of transmembrane cargos; the commander complex is composed of the CCC subcomplex and the retriever subcomplex. May modulate activity of cullin-RING E3 ubiquitin ligase (CRL) complexes. Down-regulates activation of NF-kappa-B. Inhibits TNF-induced NFKB1 activation.</text>
</comment>
<evidence type="ECO:0000313" key="6">
    <source>
        <dbReference type="Proteomes" id="UP001208570"/>
    </source>
</evidence>
<accession>A0AAD9NFM4</accession>
<feature type="domain" description="COMM" evidence="4">
    <location>
        <begin position="13"/>
        <end position="80"/>
    </location>
</feature>
<dbReference type="PANTHER" id="PTHR16231">
    <property type="entry name" value="COMM DOMAIN-CONTAINING PROTEIN 4-8 FAMILY MEMBER"/>
    <property type="match status" value="1"/>
</dbReference>
<dbReference type="EMBL" id="JAODUP010000038">
    <property type="protein sequence ID" value="KAK2166526.1"/>
    <property type="molecule type" value="Genomic_DNA"/>
</dbReference>
<dbReference type="GO" id="GO:0051059">
    <property type="term" value="F:NF-kappaB binding"/>
    <property type="evidence" value="ECO:0007669"/>
    <property type="project" value="TreeGrafter"/>
</dbReference>
<dbReference type="InterPro" id="IPR047155">
    <property type="entry name" value="COMMD4/6/7/8"/>
</dbReference>
<proteinExistence type="inferred from homology"/>
<evidence type="ECO:0000259" key="4">
    <source>
        <dbReference type="PROSITE" id="PS51269"/>
    </source>
</evidence>
<dbReference type="AlphaFoldDB" id="A0AAD9NFM4"/>
<evidence type="ECO:0000256" key="2">
    <source>
        <dbReference type="ARBA" id="ARBA00093393"/>
    </source>
</evidence>
<gene>
    <name evidence="5" type="ORF">LSH36_38g04047</name>
</gene>
<organism evidence="5 6">
    <name type="scientific">Paralvinella palmiformis</name>
    <dbReference type="NCBI Taxonomy" id="53620"/>
    <lineage>
        <taxon>Eukaryota</taxon>
        <taxon>Metazoa</taxon>
        <taxon>Spiralia</taxon>
        <taxon>Lophotrochozoa</taxon>
        <taxon>Annelida</taxon>
        <taxon>Polychaeta</taxon>
        <taxon>Sedentaria</taxon>
        <taxon>Canalipalpata</taxon>
        <taxon>Terebellida</taxon>
        <taxon>Terebelliformia</taxon>
        <taxon>Alvinellidae</taxon>
        <taxon>Paralvinella</taxon>
    </lineage>
</organism>
<evidence type="ECO:0000256" key="3">
    <source>
        <dbReference type="ARBA" id="ARBA00093468"/>
    </source>
</evidence>
<dbReference type="Proteomes" id="UP001208570">
    <property type="component" value="Unassembled WGS sequence"/>
</dbReference>
<dbReference type="PANTHER" id="PTHR16231:SF5">
    <property type="entry name" value="COMM DOMAIN-CONTAINING PROTEIN 6"/>
    <property type="match status" value="1"/>
</dbReference>